<dbReference type="RefSeq" id="WP_067860037.1">
    <property type="nucleotide sequence ID" value="NZ_LGTW01000054.1"/>
</dbReference>
<protein>
    <recommendedName>
        <fullName evidence="1">HTH cro/C1-type domain-containing protein</fullName>
    </recommendedName>
</protein>
<dbReference type="Pfam" id="PF13560">
    <property type="entry name" value="HTH_31"/>
    <property type="match status" value="1"/>
</dbReference>
<dbReference type="Gene3D" id="3.30.450.180">
    <property type="match status" value="1"/>
</dbReference>
<dbReference type="InterPro" id="IPR010982">
    <property type="entry name" value="Lambda_DNA-bd_dom_sf"/>
</dbReference>
<comment type="caution">
    <text evidence="2">The sequence shown here is derived from an EMBL/GenBank/DDBJ whole genome shotgun (WGS) entry which is preliminary data.</text>
</comment>
<evidence type="ECO:0000313" key="3">
    <source>
        <dbReference type="Proteomes" id="UP000070612"/>
    </source>
</evidence>
<organism evidence="2 3">
    <name type="scientific">Mycolicibacterium wolinskyi</name>
    <dbReference type="NCBI Taxonomy" id="59750"/>
    <lineage>
        <taxon>Bacteria</taxon>
        <taxon>Bacillati</taxon>
        <taxon>Actinomycetota</taxon>
        <taxon>Actinomycetes</taxon>
        <taxon>Mycobacteriales</taxon>
        <taxon>Mycobacteriaceae</taxon>
        <taxon>Mycolicibacterium</taxon>
    </lineage>
</organism>
<dbReference type="EMBL" id="LGTW01000054">
    <property type="protein sequence ID" value="KWX19431.1"/>
    <property type="molecule type" value="Genomic_DNA"/>
</dbReference>
<dbReference type="PANTHER" id="PTHR35010">
    <property type="entry name" value="BLL4672 PROTEIN-RELATED"/>
    <property type="match status" value="1"/>
</dbReference>
<evidence type="ECO:0000259" key="1">
    <source>
        <dbReference type="PROSITE" id="PS50943"/>
    </source>
</evidence>
<dbReference type="GO" id="GO:0003677">
    <property type="term" value="F:DNA binding"/>
    <property type="evidence" value="ECO:0007669"/>
    <property type="project" value="InterPro"/>
</dbReference>
<name>A0A132PAT1_9MYCO</name>
<reference evidence="2 3" key="1">
    <citation type="submission" date="2015-07" db="EMBL/GenBank/DDBJ databases">
        <title>A draft genome sequence of Mycobacterium wolinskyi.</title>
        <authorList>
            <person name="de Man T.J."/>
            <person name="Perry K.A."/>
            <person name="Coulliette A.D."/>
            <person name="Jensen B."/>
            <person name="Toney N.C."/>
            <person name="Limbago B.M."/>
            <person name="Noble-Wang J."/>
        </authorList>
    </citation>
    <scope>NUCLEOTIDE SEQUENCE [LARGE SCALE GENOMIC DNA]</scope>
    <source>
        <strain evidence="2 3">CDC_01</strain>
    </source>
</reference>
<accession>A0A132PAT1</accession>
<evidence type="ECO:0000313" key="2">
    <source>
        <dbReference type="EMBL" id="KWX19431.1"/>
    </source>
</evidence>
<dbReference type="PATRIC" id="fig|59750.3.peg.6261"/>
<dbReference type="AlphaFoldDB" id="A0A132PAT1"/>
<gene>
    <name evidence="2" type="ORF">AFM11_35920</name>
</gene>
<dbReference type="Proteomes" id="UP000070612">
    <property type="component" value="Unassembled WGS sequence"/>
</dbReference>
<feature type="domain" description="HTH cro/C1-type" evidence="1">
    <location>
        <begin position="32"/>
        <end position="83"/>
    </location>
</feature>
<dbReference type="SUPFAM" id="SSF47413">
    <property type="entry name" value="lambda repressor-like DNA-binding domains"/>
    <property type="match status" value="1"/>
</dbReference>
<dbReference type="InterPro" id="IPR001387">
    <property type="entry name" value="Cro/C1-type_HTH"/>
</dbReference>
<dbReference type="Pfam" id="PF17765">
    <property type="entry name" value="MLTR_LBD"/>
    <property type="match status" value="1"/>
</dbReference>
<proteinExistence type="predicted"/>
<dbReference type="STRING" id="59750.AWC31_29820"/>
<dbReference type="PANTHER" id="PTHR35010:SF2">
    <property type="entry name" value="BLL4672 PROTEIN"/>
    <property type="match status" value="1"/>
</dbReference>
<sequence>MTASNELGEFLRSRRARLNPAEVGLRGAATSRRVAGLRREELAMLAGVSADYYARLEQGRARNVSEQVLTAVADALQLDDVERRHLNDLAHPSGAAARPAPKVRAALRSMVHALDPVPAVLHGPLLEVLAINRAGKALLTDFEAMPAAERNMVRWMFLDPNARRVYPDWAEIAAQMVAILRAAGNGPALAELVGELTAQSSDFARCWAEYRVYQHTHGPKRFHHDEVGTMVLNYETLRLPADPGLSVILYTADTGSPSAQRLTELVSSYRPSR</sequence>
<keyword evidence="3" id="KW-1185">Reference proteome</keyword>
<dbReference type="Gene3D" id="1.10.260.40">
    <property type="entry name" value="lambda repressor-like DNA-binding domains"/>
    <property type="match status" value="1"/>
</dbReference>
<dbReference type="PROSITE" id="PS50943">
    <property type="entry name" value="HTH_CROC1"/>
    <property type="match status" value="1"/>
</dbReference>
<dbReference type="InterPro" id="IPR041413">
    <property type="entry name" value="MLTR_LBD"/>
</dbReference>
<dbReference type="CDD" id="cd00093">
    <property type="entry name" value="HTH_XRE"/>
    <property type="match status" value="1"/>
</dbReference>
<dbReference type="SMART" id="SM00530">
    <property type="entry name" value="HTH_XRE"/>
    <property type="match status" value="1"/>
</dbReference>